<organism evidence="2">
    <name type="scientific">viral metagenome</name>
    <dbReference type="NCBI Taxonomy" id="1070528"/>
    <lineage>
        <taxon>unclassified sequences</taxon>
        <taxon>metagenomes</taxon>
        <taxon>organismal metagenomes</taxon>
    </lineage>
</organism>
<reference evidence="2" key="1">
    <citation type="submission" date="2017-04" db="EMBL/GenBank/DDBJ databases">
        <title>Unveiling RNA virosphere associated with marine microorganisms.</title>
        <authorList>
            <person name="Urayama S."/>
            <person name="Takaki Y."/>
            <person name="Nishi S."/>
            <person name="Yoshida Y."/>
            <person name="Deguchi S."/>
            <person name="Takai K."/>
            <person name="Nunoura T."/>
        </authorList>
    </citation>
    <scope>NUCLEOTIDE SEQUENCE</scope>
</reference>
<name>A0A2V0R8Y3_9ZZZZ</name>
<evidence type="ECO:0000256" key="1">
    <source>
        <dbReference type="SAM" id="MobiDB-lite"/>
    </source>
</evidence>
<feature type="region of interest" description="Disordered" evidence="1">
    <location>
        <begin position="102"/>
        <end position="132"/>
    </location>
</feature>
<sequence length="132" mass="15417">MKGWSVPFAKYAAMINDNPLIPYRFDFALSGERCTCCKHWLKNVYNVFDLDDNTKAYGVIQTPDRILKEWSFTGCVNPKCTQGAVMSAIPFTDECKASLKRPRPTQKVVRKGTRQKAFRKERRQRGRRPRRR</sequence>
<accession>A0A2V0R8Y3</accession>
<dbReference type="EMBL" id="BDQA01000272">
    <property type="protein sequence ID" value="GBH21716.1"/>
    <property type="molecule type" value="Genomic_RNA"/>
</dbReference>
<protein>
    <submittedName>
        <fullName evidence="2">Uncharacterized protein</fullName>
    </submittedName>
</protein>
<evidence type="ECO:0000313" key="2">
    <source>
        <dbReference type="EMBL" id="GBH21716.1"/>
    </source>
</evidence>
<dbReference type="AlphaFoldDB" id="A0A2V0R8Y3"/>
<proteinExistence type="predicted"/>
<comment type="caution">
    <text evidence="2">The sequence shown here is derived from an EMBL/GenBank/DDBJ whole genome shotgun (WGS) entry which is preliminary data.</text>
</comment>